<comment type="subcellular location">
    <subcellularLocation>
        <location evidence="4">Cell outer membrane</location>
    </subcellularLocation>
</comment>
<dbReference type="HAMAP" id="MF_00925">
    <property type="entry name" value="OM_assembly_BamE"/>
    <property type="match status" value="1"/>
</dbReference>
<dbReference type="Proteomes" id="UP000290637">
    <property type="component" value="Chromosome"/>
</dbReference>
<dbReference type="GO" id="GO:0051205">
    <property type="term" value="P:protein insertion into membrane"/>
    <property type="evidence" value="ECO:0007669"/>
    <property type="project" value="UniProtKB-UniRule"/>
</dbReference>
<keyword evidence="8" id="KW-1185">Reference proteome</keyword>
<proteinExistence type="inferred from homology"/>
<keyword evidence="2 4" id="KW-0472">Membrane</keyword>
<evidence type="ECO:0000256" key="1">
    <source>
        <dbReference type="ARBA" id="ARBA00022729"/>
    </source>
</evidence>
<comment type="subunit">
    <text evidence="4">Part of the Bam complex.</text>
</comment>
<dbReference type="Pfam" id="PF04355">
    <property type="entry name" value="BamE"/>
    <property type="match status" value="1"/>
</dbReference>
<evidence type="ECO:0000256" key="2">
    <source>
        <dbReference type="ARBA" id="ARBA00023136"/>
    </source>
</evidence>
<reference evidence="7 8" key="1">
    <citation type="submission" date="2019-02" db="EMBL/GenBank/DDBJ databases">
        <title>Draft Genome Sequences of Six Type Strains of the Genus Massilia.</title>
        <authorList>
            <person name="Miess H."/>
            <person name="Frediansyhah A."/>
            <person name="Gross H."/>
        </authorList>
    </citation>
    <scope>NUCLEOTIDE SEQUENCE [LARGE SCALE GENOMIC DNA]</scope>
    <source>
        <strain evidence="7 8">DSM 17473</strain>
    </source>
</reference>
<dbReference type="EMBL" id="CP035913">
    <property type="protein sequence ID" value="QBE64176.1"/>
    <property type="molecule type" value="Genomic_DNA"/>
</dbReference>
<feature type="domain" description="Outer membrane protein assembly factor BamE" evidence="6">
    <location>
        <begin position="99"/>
        <end position="167"/>
    </location>
</feature>
<dbReference type="InterPro" id="IPR007450">
    <property type="entry name" value="BamE_dom"/>
</dbReference>
<protein>
    <recommendedName>
        <fullName evidence="4">Outer membrane protein assembly factor BamE</fullName>
    </recommendedName>
</protein>
<dbReference type="GO" id="GO:1990063">
    <property type="term" value="C:Bam protein complex"/>
    <property type="evidence" value="ECO:0007669"/>
    <property type="project" value="TreeGrafter"/>
</dbReference>
<evidence type="ECO:0000259" key="6">
    <source>
        <dbReference type="Pfam" id="PF04355"/>
    </source>
</evidence>
<evidence type="ECO:0000256" key="4">
    <source>
        <dbReference type="HAMAP-Rule" id="MF_00925"/>
    </source>
</evidence>
<dbReference type="InterPro" id="IPR026592">
    <property type="entry name" value="BamE"/>
</dbReference>
<evidence type="ECO:0000256" key="5">
    <source>
        <dbReference type="SAM" id="MobiDB-lite"/>
    </source>
</evidence>
<dbReference type="KEGG" id="plue:EWM63_15265"/>
<comment type="similarity">
    <text evidence="4">Belongs to the BamE family.</text>
</comment>
<feature type="region of interest" description="Disordered" evidence="5">
    <location>
        <begin position="189"/>
        <end position="230"/>
    </location>
</feature>
<dbReference type="PANTHER" id="PTHR37482:SF1">
    <property type="entry name" value="OUTER MEMBRANE PROTEIN ASSEMBLY FACTOR BAME"/>
    <property type="match status" value="1"/>
</dbReference>
<keyword evidence="3 4" id="KW-0998">Cell outer membrane</keyword>
<dbReference type="AlphaFoldDB" id="A0A4P6KYK4"/>
<dbReference type="GO" id="GO:0043165">
    <property type="term" value="P:Gram-negative-bacterium-type cell outer membrane assembly"/>
    <property type="evidence" value="ECO:0007669"/>
    <property type="project" value="UniProtKB-UniRule"/>
</dbReference>
<sequence length="230" mass="25091">MRVTQASPSSVLPAAPFAVLPVMKPRTSRLPLLAAAACVAVALGGCAGKTVLGPKEGAQVAQQANPVVDPAQGAVTTKASQIQRFMWFFSPYRPDIQQGNFVSKEMLAQLKTGMTRDQVRFIMGSPLLNDIFHENRWDYPFRFARGDGELTTSSVVVYFDKEGKVERFEGGELPTEREYIARIAGPIRQFKKDEKRNSENQPAAQRAPLPSGQDAGNRNPVEVTTSPGGQ</sequence>
<name>A0A4P6KYK4_9BURK</name>
<evidence type="ECO:0000256" key="3">
    <source>
        <dbReference type="ARBA" id="ARBA00023237"/>
    </source>
</evidence>
<evidence type="ECO:0000313" key="7">
    <source>
        <dbReference type="EMBL" id="QBE64176.1"/>
    </source>
</evidence>
<keyword evidence="1 4" id="KW-0732">Signal</keyword>
<gene>
    <name evidence="4" type="primary">bamE</name>
    <name evidence="7" type="ORF">EWM63_15265</name>
</gene>
<dbReference type="GO" id="GO:0030674">
    <property type="term" value="F:protein-macromolecule adaptor activity"/>
    <property type="evidence" value="ECO:0007669"/>
    <property type="project" value="TreeGrafter"/>
</dbReference>
<comment type="function">
    <text evidence="4">Part of the outer membrane protein assembly complex, which is involved in assembly and insertion of beta-barrel proteins into the outer membrane.</text>
</comment>
<dbReference type="PANTHER" id="PTHR37482">
    <property type="entry name" value="OUTER MEMBRANE PROTEIN ASSEMBLY FACTOR BAME"/>
    <property type="match status" value="1"/>
</dbReference>
<evidence type="ECO:0000313" key="8">
    <source>
        <dbReference type="Proteomes" id="UP000290637"/>
    </source>
</evidence>
<organism evidence="7 8">
    <name type="scientific">Pseudoduganella lutea</name>
    <dbReference type="NCBI Taxonomy" id="321985"/>
    <lineage>
        <taxon>Bacteria</taxon>
        <taxon>Pseudomonadati</taxon>
        <taxon>Pseudomonadota</taxon>
        <taxon>Betaproteobacteria</taxon>
        <taxon>Burkholderiales</taxon>
        <taxon>Oxalobacteraceae</taxon>
        <taxon>Telluria group</taxon>
        <taxon>Pseudoduganella</taxon>
    </lineage>
</organism>
<accession>A0A4P6KYK4</accession>
<dbReference type="Gene3D" id="3.30.1450.10">
    <property type="match status" value="1"/>
</dbReference>
<dbReference type="InterPro" id="IPR037873">
    <property type="entry name" value="BamE-like"/>
</dbReference>
<dbReference type="OrthoDB" id="9808250at2"/>